<evidence type="ECO:0000313" key="1">
    <source>
        <dbReference type="EMBL" id="GAN78213.1"/>
    </source>
</evidence>
<organism evidence="1 2">
    <name type="scientific">Acidisphaera rubrifaciens HS-AP3</name>
    <dbReference type="NCBI Taxonomy" id="1231350"/>
    <lineage>
        <taxon>Bacteria</taxon>
        <taxon>Pseudomonadati</taxon>
        <taxon>Pseudomonadota</taxon>
        <taxon>Alphaproteobacteria</taxon>
        <taxon>Acetobacterales</taxon>
        <taxon>Acetobacteraceae</taxon>
        <taxon>Acidisphaera</taxon>
    </lineage>
</organism>
<protein>
    <submittedName>
        <fullName evidence="1">Uncharacterized protein</fullName>
    </submittedName>
</protein>
<dbReference type="AlphaFoldDB" id="A0A0D6PAJ1"/>
<sequence length="57" mass="6009">MLLNAPAWAVNPLIAVFMALNRDIGTLLSLASVRVVRAKATATTTGTMTAEIMPRPA</sequence>
<accession>A0A0D6PAJ1</accession>
<proteinExistence type="predicted"/>
<name>A0A0D6PAJ1_9PROT</name>
<comment type="caution">
    <text evidence="1">The sequence shown here is derived from an EMBL/GenBank/DDBJ whole genome shotgun (WGS) entry which is preliminary data.</text>
</comment>
<keyword evidence="2" id="KW-1185">Reference proteome</keyword>
<evidence type="ECO:0000313" key="2">
    <source>
        <dbReference type="Proteomes" id="UP000032680"/>
    </source>
</evidence>
<reference evidence="1 2" key="1">
    <citation type="submission" date="2012-11" db="EMBL/GenBank/DDBJ databases">
        <title>Whole genome sequence of Acidisphaera rubrifaciens HS-AP3.</title>
        <authorList>
            <person name="Azuma Y."/>
            <person name="Higashiura N."/>
            <person name="Hirakawa H."/>
            <person name="Matsushita K."/>
        </authorList>
    </citation>
    <scope>NUCLEOTIDE SEQUENCE [LARGE SCALE GENOMIC DNA]</scope>
    <source>
        <strain evidence="1 2">HS-AP3</strain>
    </source>
</reference>
<dbReference type="EMBL" id="BANB01000688">
    <property type="protein sequence ID" value="GAN78213.1"/>
    <property type="molecule type" value="Genomic_DNA"/>
</dbReference>
<dbReference type="Proteomes" id="UP000032680">
    <property type="component" value="Unassembled WGS sequence"/>
</dbReference>
<gene>
    <name evidence="1" type="ORF">Asru_0689_01</name>
</gene>